<accession>A0ABU3BN81</accession>
<feature type="transmembrane region" description="Helical" evidence="1">
    <location>
        <begin position="368"/>
        <end position="387"/>
    </location>
</feature>
<feature type="transmembrane region" description="Helical" evidence="1">
    <location>
        <begin position="311"/>
        <end position="331"/>
    </location>
</feature>
<feature type="signal peptide" evidence="2">
    <location>
        <begin position="1"/>
        <end position="23"/>
    </location>
</feature>
<keyword evidence="2" id="KW-0732">Signal</keyword>
<feature type="domain" description="Lnb N-terminal periplasmic" evidence="3">
    <location>
        <begin position="49"/>
        <end position="203"/>
    </location>
</feature>
<feature type="chain" id="PRO_5047494390" evidence="2">
    <location>
        <begin position="24"/>
        <end position="415"/>
    </location>
</feature>
<keyword evidence="6" id="KW-1185">Reference proteome</keyword>
<dbReference type="Pfam" id="PF13387">
    <property type="entry name" value="Lnb_N"/>
    <property type="match status" value="1"/>
</dbReference>
<organism evidence="5 6">
    <name type="scientific">Rubrivirga litoralis</name>
    <dbReference type="NCBI Taxonomy" id="3075598"/>
    <lineage>
        <taxon>Bacteria</taxon>
        <taxon>Pseudomonadati</taxon>
        <taxon>Rhodothermota</taxon>
        <taxon>Rhodothermia</taxon>
        <taxon>Rhodothermales</taxon>
        <taxon>Rubricoccaceae</taxon>
        <taxon>Rubrivirga</taxon>
    </lineage>
</organism>
<comment type="caution">
    <text evidence="5">The sequence shown here is derived from an EMBL/GenBank/DDBJ whole genome shotgun (WGS) entry which is preliminary data.</text>
</comment>
<evidence type="ECO:0000313" key="5">
    <source>
        <dbReference type="EMBL" id="MDT0630744.1"/>
    </source>
</evidence>
<sequence>MRPPARLAGLVALVLVLAAPLGAQPAAPPAAVPYGVAPAPSAFAPGLSDSVQVSMLTMLPGRQVYSLFGHSALRIRDDAAGIDQTYNFGTFDFEQSFFVLRFLGGRLDYVLDTAPFWAVLQQYQLEERPIIEQRLRLSPEAARALYARLEENALPQNRAYRYDFFWDNCSTRLLDNVDSALVAAGTPGLALPPAERPQTFRALLRPYWAGAPTVGTGANFGLGLPTDQVASAREEAFLPLELAAQLDRATVGGRPLVASRDTLFWVPGAGLPRPAPPVPTWAGWGVLALGLGATAVGGWRAHGRAGRWGDTVLFGAVGFAGLVGFLLWTATDHQVTGPNLNVLWAWPTHLLAAVALAVGGAGRRAWRVYFGAAAAVTVLVVLAWTGLPQTLPAPFFPVALLLAVRAGVRAATTTA</sequence>
<feature type="transmembrane region" description="Helical" evidence="1">
    <location>
        <begin position="343"/>
        <end position="361"/>
    </location>
</feature>
<evidence type="ECO:0000259" key="4">
    <source>
        <dbReference type="Pfam" id="PF25221"/>
    </source>
</evidence>
<dbReference type="Pfam" id="PF25221">
    <property type="entry name" value="5TMH_Lnb"/>
    <property type="match status" value="1"/>
</dbReference>
<dbReference type="Proteomes" id="UP001267426">
    <property type="component" value="Unassembled WGS sequence"/>
</dbReference>
<dbReference type="EMBL" id="JAVRHT010000004">
    <property type="protein sequence ID" value="MDT0630744.1"/>
    <property type="molecule type" value="Genomic_DNA"/>
</dbReference>
<feature type="domain" description="Lnb-like transmembrane" evidence="4">
    <location>
        <begin position="279"/>
        <end position="410"/>
    </location>
</feature>
<dbReference type="InterPro" id="IPR057436">
    <property type="entry name" value="5TMH_Lnb"/>
</dbReference>
<keyword evidence="1" id="KW-0472">Membrane</keyword>
<feature type="transmembrane region" description="Helical" evidence="1">
    <location>
        <begin position="281"/>
        <end position="299"/>
    </location>
</feature>
<protein>
    <submittedName>
        <fullName evidence="5">DUF4105 domain-containing protein</fullName>
    </submittedName>
</protein>
<dbReference type="InterPro" id="IPR025178">
    <property type="entry name" value="Lnb_N"/>
</dbReference>
<reference evidence="5 6" key="1">
    <citation type="submission" date="2023-09" db="EMBL/GenBank/DDBJ databases">
        <authorList>
            <person name="Rey-Velasco X."/>
        </authorList>
    </citation>
    <scope>NUCLEOTIDE SEQUENCE [LARGE SCALE GENOMIC DNA]</scope>
    <source>
        <strain evidence="5 6">F394</strain>
    </source>
</reference>
<evidence type="ECO:0000256" key="1">
    <source>
        <dbReference type="SAM" id="Phobius"/>
    </source>
</evidence>
<gene>
    <name evidence="5" type="ORF">RM540_03210</name>
</gene>
<evidence type="ECO:0000313" key="6">
    <source>
        <dbReference type="Proteomes" id="UP001267426"/>
    </source>
</evidence>
<keyword evidence="1" id="KW-0812">Transmembrane</keyword>
<dbReference type="RefSeq" id="WP_311662067.1">
    <property type="nucleotide sequence ID" value="NZ_JAVRHT010000004.1"/>
</dbReference>
<feature type="transmembrane region" description="Helical" evidence="1">
    <location>
        <begin position="393"/>
        <end position="412"/>
    </location>
</feature>
<evidence type="ECO:0000259" key="3">
    <source>
        <dbReference type="Pfam" id="PF13387"/>
    </source>
</evidence>
<name>A0ABU3BN81_9BACT</name>
<proteinExistence type="predicted"/>
<keyword evidence="1" id="KW-1133">Transmembrane helix</keyword>
<evidence type="ECO:0000256" key="2">
    <source>
        <dbReference type="SAM" id="SignalP"/>
    </source>
</evidence>